<dbReference type="Pfam" id="PF00497">
    <property type="entry name" value="SBP_bac_3"/>
    <property type="match status" value="1"/>
</dbReference>
<reference evidence="4 5" key="1">
    <citation type="submission" date="2023-07" db="EMBL/GenBank/DDBJ databases">
        <title>Genomic Encyclopedia of Type Strains, Phase IV (KMG-IV): sequencing the most valuable type-strain genomes for metagenomic binning, comparative biology and taxonomic classification.</title>
        <authorList>
            <person name="Goeker M."/>
        </authorList>
    </citation>
    <scope>NUCLEOTIDE SEQUENCE [LARGE SCALE GENOMIC DNA]</scope>
    <source>
        <strain evidence="4 5">DSM 16980</strain>
    </source>
</reference>
<dbReference type="InterPro" id="IPR001638">
    <property type="entry name" value="Solute-binding_3/MltF_N"/>
</dbReference>
<dbReference type="Proteomes" id="UP001239167">
    <property type="component" value="Unassembled WGS sequence"/>
</dbReference>
<dbReference type="SUPFAM" id="SSF53850">
    <property type="entry name" value="Periplasmic binding protein-like II"/>
    <property type="match status" value="1"/>
</dbReference>
<dbReference type="Gene3D" id="3.40.190.10">
    <property type="entry name" value="Periplasmic binding protein-like II"/>
    <property type="match status" value="2"/>
</dbReference>
<organism evidence="4 5">
    <name type="scientific">Pectinatus haikarae</name>
    <dbReference type="NCBI Taxonomy" id="349096"/>
    <lineage>
        <taxon>Bacteria</taxon>
        <taxon>Bacillati</taxon>
        <taxon>Bacillota</taxon>
        <taxon>Negativicutes</taxon>
        <taxon>Selenomonadales</taxon>
        <taxon>Selenomonadaceae</taxon>
        <taxon>Pectinatus</taxon>
    </lineage>
</organism>
<name>A0ABT9Y917_9FIRM</name>
<evidence type="ECO:0000313" key="4">
    <source>
        <dbReference type="EMBL" id="MDQ0203609.1"/>
    </source>
</evidence>
<sequence>MKGWFIMKNSCKKLFILTVLVLSSLFLLAGCGSEDAKPAPGSSASSSSGDGNTLAKIREKGVLVVGSSNDAPFAYMDTKTNKFSGVDSEIIEEIAKRLNIPKVEMKQVPFENLLVELDNGSIDMVTDAMYIKPERLQKASFTNIWYTEGEAVVIKKDSPIKSKADLKDKVIGGQKGVTFLELANKWKDAGEVKDVKVFNSQAELMMAVNTGKIDACITDGIVAGYTLKQNASLDLQILSPYTPEASGKIGAAIRFGDKDLLDAVNGELEKMRSDGTLKTILEKYGLPENYMVLSADEAKTQNVK</sequence>
<dbReference type="PANTHER" id="PTHR35936:SF17">
    <property type="entry name" value="ARGININE-BINDING EXTRACELLULAR PROTEIN ARTP"/>
    <property type="match status" value="1"/>
</dbReference>
<dbReference type="PROSITE" id="PS51257">
    <property type="entry name" value="PROKAR_LIPOPROTEIN"/>
    <property type="match status" value="1"/>
</dbReference>
<accession>A0ABT9Y917</accession>
<evidence type="ECO:0000259" key="3">
    <source>
        <dbReference type="SMART" id="SM00062"/>
    </source>
</evidence>
<comment type="caution">
    <text evidence="4">The sequence shown here is derived from an EMBL/GenBank/DDBJ whole genome shotgun (WGS) entry which is preliminary data.</text>
</comment>
<evidence type="ECO:0000313" key="5">
    <source>
        <dbReference type="Proteomes" id="UP001239167"/>
    </source>
</evidence>
<evidence type="ECO:0000256" key="1">
    <source>
        <dbReference type="ARBA" id="ARBA00022729"/>
    </source>
</evidence>
<feature type="chain" id="PRO_5045723878" evidence="2">
    <location>
        <begin position="30"/>
        <end position="304"/>
    </location>
</feature>
<evidence type="ECO:0000256" key="2">
    <source>
        <dbReference type="SAM" id="SignalP"/>
    </source>
</evidence>
<feature type="signal peptide" evidence="2">
    <location>
        <begin position="1"/>
        <end position="29"/>
    </location>
</feature>
<keyword evidence="5" id="KW-1185">Reference proteome</keyword>
<dbReference type="PANTHER" id="PTHR35936">
    <property type="entry name" value="MEMBRANE-BOUND LYTIC MUREIN TRANSGLYCOSYLASE F"/>
    <property type="match status" value="1"/>
</dbReference>
<protein>
    <submittedName>
        <fullName evidence="4">Polar amino acid transport system substrate-binding protein</fullName>
    </submittedName>
</protein>
<gene>
    <name evidence="4" type="ORF">J2S01_001325</name>
</gene>
<keyword evidence="1 2" id="KW-0732">Signal</keyword>
<dbReference type="SMART" id="SM00062">
    <property type="entry name" value="PBPb"/>
    <property type="match status" value="1"/>
</dbReference>
<proteinExistence type="predicted"/>
<dbReference type="CDD" id="cd13530">
    <property type="entry name" value="PBP2_peptides_like"/>
    <property type="match status" value="1"/>
</dbReference>
<dbReference type="EMBL" id="JAUSUE010000007">
    <property type="protein sequence ID" value="MDQ0203609.1"/>
    <property type="molecule type" value="Genomic_DNA"/>
</dbReference>
<feature type="domain" description="Solute-binding protein family 3/N-terminal" evidence="3">
    <location>
        <begin position="62"/>
        <end position="288"/>
    </location>
</feature>